<accession>A0A0A9AR12</accession>
<organism evidence="1">
    <name type="scientific">Arundo donax</name>
    <name type="common">Giant reed</name>
    <name type="synonym">Donax arundinaceus</name>
    <dbReference type="NCBI Taxonomy" id="35708"/>
    <lineage>
        <taxon>Eukaryota</taxon>
        <taxon>Viridiplantae</taxon>
        <taxon>Streptophyta</taxon>
        <taxon>Embryophyta</taxon>
        <taxon>Tracheophyta</taxon>
        <taxon>Spermatophyta</taxon>
        <taxon>Magnoliopsida</taxon>
        <taxon>Liliopsida</taxon>
        <taxon>Poales</taxon>
        <taxon>Poaceae</taxon>
        <taxon>PACMAD clade</taxon>
        <taxon>Arundinoideae</taxon>
        <taxon>Arundineae</taxon>
        <taxon>Arundo</taxon>
    </lineage>
</organism>
<name>A0A0A9AR12_ARUDO</name>
<protein>
    <submittedName>
        <fullName evidence="1">Uncharacterized protein</fullName>
    </submittedName>
</protein>
<evidence type="ECO:0000313" key="1">
    <source>
        <dbReference type="EMBL" id="JAD52313.1"/>
    </source>
</evidence>
<sequence length="32" mass="3724">MLLSNHNLVIIQDPSRTNRNSEACDQNKMSYM</sequence>
<dbReference type="EMBL" id="GBRH01245582">
    <property type="protein sequence ID" value="JAD52313.1"/>
    <property type="molecule type" value="Transcribed_RNA"/>
</dbReference>
<dbReference type="AlphaFoldDB" id="A0A0A9AR12"/>
<reference evidence="1" key="2">
    <citation type="journal article" date="2015" name="Data Brief">
        <title>Shoot transcriptome of the giant reed, Arundo donax.</title>
        <authorList>
            <person name="Barrero R.A."/>
            <person name="Guerrero F.D."/>
            <person name="Moolhuijzen P."/>
            <person name="Goolsby J.A."/>
            <person name="Tidwell J."/>
            <person name="Bellgard S.E."/>
            <person name="Bellgard M.I."/>
        </authorList>
    </citation>
    <scope>NUCLEOTIDE SEQUENCE</scope>
    <source>
        <tissue evidence="1">Shoot tissue taken approximately 20 cm above the soil surface</tissue>
    </source>
</reference>
<proteinExistence type="predicted"/>
<reference evidence="1" key="1">
    <citation type="submission" date="2014-09" db="EMBL/GenBank/DDBJ databases">
        <authorList>
            <person name="Magalhaes I.L.F."/>
            <person name="Oliveira U."/>
            <person name="Santos F.R."/>
            <person name="Vidigal T.H.D.A."/>
            <person name="Brescovit A.D."/>
            <person name="Santos A.J."/>
        </authorList>
    </citation>
    <scope>NUCLEOTIDE SEQUENCE</scope>
    <source>
        <tissue evidence="1">Shoot tissue taken approximately 20 cm above the soil surface</tissue>
    </source>
</reference>